<evidence type="ECO:0000256" key="1">
    <source>
        <dbReference type="ARBA" id="ARBA00022676"/>
    </source>
</evidence>
<evidence type="ECO:0000256" key="2">
    <source>
        <dbReference type="ARBA" id="ARBA00022679"/>
    </source>
</evidence>
<evidence type="ECO:0000259" key="3">
    <source>
        <dbReference type="Pfam" id="PF00534"/>
    </source>
</evidence>
<reference evidence="6" key="1">
    <citation type="submission" date="2016-10" db="EMBL/GenBank/DDBJ databases">
        <authorList>
            <person name="Varghese N."/>
            <person name="Submissions S."/>
        </authorList>
    </citation>
    <scope>NUCLEOTIDE SEQUENCE [LARGE SCALE GENOMIC DNA]</scope>
    <source>
        <strain evidence="6">DSM 44498</strain>
    </source>
</reference>
<dbReference type="InterPro" id="IPR028098">
    <property type="entry name" value="Glyco_trans_4-like_N"/>
</dbReference>
<feature type="domain" description="Glycosyltransferase subfamily 4-like N-terminal" evidence="4">
    <location>
        <begin position="17"/>
        <end position="160"/>
    </location>
</feature>
<accession>A0A1H4R2X4</accession>
<dbReference type="PANTHER" id="PTHR12526:SF638">
    <property type="entry name" value="SPORE COAT PROTEIN SA"/>
    <property type="match status" value="1"/>
</dbReference>
<keyword evidence="2 5" id="KW-0808">Transferase</keyword>
<feature type="domain" description="Glycosyl transferase family 1" evidence="3">
    <location>
        <begin position="194"/>
        <end position="346"/>
    </location>
</feature>
<keyword evidence="6" id="KW-1185">Reference proteome</keyword>
<organism evidence="5 6">
    <name type="scientific">Rhodococcus koreensis</name>
    <dbReference type="NCBI Taxonomy" id="99653"/>
    <lineage>
        <taxon>Bacteria</taxon>
        <taxon>Bacillati</taxon>
        <taxon>Actinomycetota</taxon>
        <taxon>Actinomycetes</taxon>
        <taxon>Mycobacteriales</taxon>
        <taxon>Nocardiaceae</taxon>
        <taxon>Rhodococcus</taxon>
    </lineage>
</organism>
<sequence>MKILHVLTLMSPFGEYGGPARVSLNQLNELQSRGHSVTLAAGHRGYDRLPKSADTVPLQLFGAYAVHKRLGFAGLAAPGLLAWIARHHRDFDVVHVHLARDLVTLPAARLALALGLPVIAQTHGMIIQTNKAVARPLDFLLTRPTLRGSKEVLCLTTNEELSIKSVSRSRAITSIINNGIKSPSMTHRSPNVVPEILFLARLQSRKRPTAFVELANILNERGYQAKFRIVGPDEGEAGRVEEMIATSGADIEWEGPIPPDMTASRMERCDIYVLPSINEPYPMTVIEAMALGKPVIITDSCGLADLITESESGIVTNESVNAIAAAVIDLLTDHKKRVRLGMSARKTATEQLSISDTVTNLEQIYQRSVSNND</sequence>
<dbReference type="Proteomes" id="UP000183561">
    <property type="component" value="Unassembled WGS sequence"/>
</dbReference>
<gene>
    <name evidence="5" type="ORF">SAMN04490239_3458</name>
</gene>
<keyword evidence="1" id="KW-0328">Glycosyltransferase</keyword>
<name>A0A1H4R2X4_9NOCA</name>
<dbReference type="Pfam" id="PF13579">
    <property type="entry name" value="Glyco_trans_4_4"/>
    <property type="match status" value="1"/>
</dbReference>
<dbReference type="EMBL" id="FNSV01000005">
    <property type="protein sequence ID" value="SEC26249.1"/>
    <property type="molecule type" value="Genomic_DNA"/>
</dbReference>
<dbReference type="InterPro" id="IPR001296">
    <property type="entry name" value="Glyco_trans_1"/>
</dbReference>
<dbReference type="AlphaFoldDB" id="A0A1H4R2X4"/>
<proteinExistence type="predicted"/>
<dbReference type="GO" id="GO:0016757">
    <property type="term" value="F:glycosyltransferase activity"/>
    <property type="evidence" value="ECO:0007669"/>
    <property type="project" value="UniProtKB-KW"/>
</dbReference>
<dbReference type="OrthoDB" id="4316343at2"/>
<evidence type="ECO:0000259" key="4">
    <source>
        <dbReference type="Pfam" id="PF13579"/>
    </source>
</evidence>
<protein>
    <submittedName>
        <fullName evidence="5">Glycosyltransferase involved in cell wall bisynthesis</fullName>
    </submittedName>
</protein>
<dbReference type="SUPFAM" id="SSF53756">
    <property type="entry name" value="UDP-Glycosyltransferase/glycogen phosphorylase"/>
    <property type="match status" value="1"/>
</dbReference>
<dbReference type="Gene3D" id="3.40.50.2000">
    <property type="entry name" value="Glycogen Phosphorylase B"/>
    <property type="match status" value="2"/>
</dbReference>
<dbReference type="RefSeq" id="WP_072937466.1">
    <property type="nucleotide sequence ID" value="NZ_FNSV01000005.1"/>
</dbReference>
<evidence type="ECO:0000313" key="5">
    <source>
        <dbReference type="EMBL" id="SEC26249.1"/>
    </source>
</evidence>
<dbReference type="Pfam" id="PF00534">
    <property type="entry name" value="Glycos_transf_1"/>
    <property type="match status" value="1"/>
</dbReference>
<dbReference type="PANTHER" id="PTHR12526">
    <property type="entry name" value="GLYCOSYLTRANSFERASE"/>
    <property type="match status" value="1"/>
</dbReference>
<evidence type="ECO:0000313" key="6">
    <source>
        <dbReference type="Proteomes" id="UP000183561"/>
    </source>
</evidence>